<feature type="compositionally biased region" description="Basic and acidic residues" evidence="1">
    <location>
        <begin position="498"/>
        <end position="514"/>
    </location>
</feature>
<dbReference type="InterPro" id="IPR022091">
    <property type="entry name" value="TMF_TATA-bd"/>
</dbReference>
<feature type="domain" description="TATA element modulatory factor 1 TATA binding" evidence="2">
    <location>
        <begin position="624"/>
        <end position="703"/>
    </location>
</feature>
<feature type="compositionally biased region" description="Basic and acidic residues" evidence="1">
    <location>
        <begin position="573"/>
        <end position="596"/>
    </location>
</feature>
<feature type="compositionally biased region" description="Acidic residues" evidence="1">
    <location>
        <begin position="62"/>
        <end position="91"/>
    </location>
</feature>
<name>A0AAX4P629_9CHLO</name>
<protein>
    <submittedName>
        <fullName evidence="3">TMF_TATA_bd domain-containing protein</fullName>
    </submittedName>
</protein>
<evidence type="ECO:0000313" key="4">
    <source>
        <dbReference type="Proteomes" id="UP001472866"/>
    </source>
</evidence>
<feature type="compositionally biased region" description="Basic and acidic residues" evidence="1">
    <location>
        <begin position="270"/>
        <end position="288"/>
    </location>
</feature>
<feature type="region of interest" description="Disordered" evidence="1">
    <location>
        <begin position="39"/>
        <end position="232"/>
    </location>
</feature>
<dbReference type="PANTHER" id="PTHR47347:SF2">
    <property type="entry name" value="GOLGIN CANDIDATE 5"/>
    <property type="match status" value="1"/>
</dbReference>
<evidence type="ECO:0000313" key="3">
    <source>
        <dbReference type="EMBL" id="WZN61344.1"/>
    </source>
</evidence>
<feature type="region of interest" description="Disordered" evidence="1">
    <location>
        <begin position="498"/>
        <end position="536"/>
    </location>
</feature>
<organism evidence="3 4">
    <name type="scientific">Chloropicon roscoffensis</name>
    <dbReference type="NCBI Taxonomy" id="1461544"/>
    <lineage>
        <taxon>Eukaryota</taxon>
        <taxon>Viridiplantae</taxon>
        <taxon>Chlorophyta</taxon>
        <taxon>Chloropicophyceae</taxon>
        <taxon>Chloropicales</taxon>
        <taxon>Chloropicaceae</taxon>
        <taxon>Chloropicon</taxon>
    </lineage>
</organism>
<keyword evidence="4" id="KW-1185">Reference proteome</keyword>
<evidence type="ECO:0000259" key="2">
    <source>
        <dbReference type="Pfam" id="PF12325"/>
    </source>
</evidence>
<gene>
    <name evidence="3" type="ORF">HKI87_04g28790</name>
</gene>
<dbReference type="Proteomes" id="UP001472866">
    <property type="component" value="Chromosome 04"/>
</dbReference>
<feature type="compositionally biased region" description="Low complexity" evidence="1">
    <location>
        <begin position="127"/>
        <end position="136"/>
    </location>
</feature>
<dbReference type="Pfam" id="PF12325">
    <property type="entry name" value="TMF_TATA_bd"/>
    <property type="match status" value="1"/>
</dbReference>
<feature type="region of interest" description="Disordered" evidence="1">
    <location>
        <begin position="269"/>
        <end position="296"/>
    </location>
</feature>
<feature type="compositionally biased region" description="Basic and acidic residues" evidence="1">
    <location>
        <begin position="46"/>
        <end position="61"/>
    </location>
</feature>
<feature type="region of interest" description="Disordered" evidence="1">
    <location>
        <begin position="573"/>
        <end position="615"/>
    </location>
</feature>
<dbReference type="AlphaFoldDB" id="A0AAX4P629"/>
<proteinExistence type="predicted"/>
<evidence type="ECO:0000256" key="1">
    <source>
        <dbReference type="SAM" id="MobiDB-lite"/>
    </source>
</evidence>
<dbReference type="EMBL" id="CP151504">
    <property type="protein sequence ID" value="WZN61344.1"/>
    <property type="molecule type" value="Genomic_DNA"/>
</dbReference>
<feature type="compositionally biased region" description="Gly residues" evidence="1">
    <location>
        <begin position="518"/>
        <end position="530"/>
    </location>
</feature>
<reference evidence="3 4" key="1">
    <citation type="submission" date="2024-03" db="EMBL/GenBank/DDBJ databases">
        <title>Complete genome sequence of the green alga Chloropicon roscoffensis RCC1871.</title>
        <authorList>
            <person name="Lemieux C."/>
            <person name="Pombert J.-F."/>
            <person name="Otis C."/>
            <person name="Turmel M."/>
        </authorList>
    </citation>
    <scope>NUCLEOTIDE SEQUENCE [LARGE SCALE GENOMIC DNA]</scope>
    <source>
        <strain evidence="3 4">RCC1871</strain>
    </source>
</reference>
<dbReference type="PANTHER" id="PTHR47347">
    <property type="entry name" value="GOLGIN CANDIDATE 5"/>
    <property type="match status" value="1"/>
</dbReference>
<accession>A0AAX4P629</accession>
<feature type="compositionally biased region" description="Polar residues" evidence="1">
    <location>
        <begin position="203"/>
        <end position="216"/>
    </location>
</feature>
<sequence>MDWGGKLGLGKLDIQSLSQKAESFARKIKDDVEKTVDEALGIPEAKGGEGEERVNFWHNDGDGDGDGGDDGDGGGWDVDDDLDLGDADGAEEGGLPDPPAEENGVAAEEEVDADAPRPADVEEAASEAEAAPSTPTKTVVVRVPLPQPVEVMEKGEGGGSPGAPDGEDSGGPPSKVEPERVEEAEAEQLAAPERNPEDPAPSPTQNDGPTKTTTTLLVVDPEEGDGEEVSRGAEWAKQVEAKLLEKSQQIVDLMQESDDQKSLIQAQKKRIGELEGERKKLRQDKADRSNAMAKLRKKEKEVQEILEEGETLSKRQHEAEEQIKKLKGRVKELEAEQKKAADKGLSNVEEVHGKIVSLEAENGELRRSADALGEQMSSYQRRVQELQDLQSETEARALDKIEALRADLRESSLRLQEREAQYAEIAANVPEATKPLVDQVERLQHELASREETWSSAESALSLRAKDLEAKVRQYQAQEQAQERLLRDGADQIRALAQERDELSHRLREAEANDRSGSGDGAVGGGGAQGPGEEALRAAVARADQLQAQLLEEKWKRETLEIEVRRLGQDSDRKVRARAEALREAEAAAGRPREDAQAPAAAPPPEEEPNLPAANSFSGIRSLEELEVVANKLAEDLVLKSRQLSASQARLAELERGGEDLVATKRKLAMALELVGEKEEDIEHLYGDLADLKRLYREHVDELYAG</sequence>